<proteinExistence type="inferred from homology"/>
<evidence type="ECO:0000256" key="12">
    <source>
        <dbReference type="SAM" id="Phobius"/>
    </source>
</evidence>
<feature type="transmembrane region" description="Helical" evidence="12">
    <location>
        <begin position="20"/>
        <end position="41"/>
    </location>
</feature>
<reference evidence="13 14" key="1">
    <citation type="journal article" date="2015" name="Genome Announc.">
        <title>Draft Genome Sequence and Gene Annotation of the Entomopathogenic Fungus Verticillium hemipterigenum.</title>
        <authorList>
            <person name="Horn F."/>
            <person name="Habel A."/>
            <person name="Scharf D.H."/>
            <person name="Dworschak J."/>
            <person name="Brakhage A.A."/>
            <person name="Guthke R."/>
            <person name="Hertweck C."/>
            <person name="Linde J."/>
        </authorList>
    </citation>
    <scope>NUCLEOTIDE SEQUENCE [LARGE SCALE GENOMIC DNA]</scope>
</reference>
<comment type="cofactor">
    <cofactor evidence="1">
        <name>heme</name>
        <dbReference type="ChEBI" id="CHEBI:30413"/>
    </cofactor>
</comment>
<keyword evidence="9 11" id="KW-0503">Monooxygenase</keyword>
<evidence type="ECO:0000256" key="6">
    <source>
        <dbReference type="ARBA" id="ARBA00022989"/>
    </source>
</evidence>
<evidence type="ECO:0000256" key="2">
    <source>
        <dbReference type="ARBA" id="ARBA00004167"/>
    </source>
</evidence>
<keyword evidence="8 11" id="KW-0408">Iron</keyword>
<name>A0A0A1TRY5_9HYPO</name>
<evidence type="ECO:0000256" key="8">
    <source>
        <dbReference type="ARBA" id="ARBA00023004"/>
    </source>
</evidence>
<keyword evidence="7 11" id="KW-0560">Oxidoreductase</keyword>
<dbReference type="AlphaFoldDB" id="A0A0A1TRY5"/>
<dbReference type="Gene3D" id="1.10.630.10">
    <property type="entry name" value="Cytochrome P450"/>
    <property type="match status" value="1"/>
</dbReference>
<dbReference type="GO" id="GO:0020037">
    <property type="term" value="F:heme binding"/>
    <property type="evidence" value="ECO:0007669"/>
    <property type="project" value="InterPro"/>
</dbReference>
<dbReference type="PANTHER" id="PTHR24287">
    <property type="entry name" value="P450, PUTATIVE (EUROFUNG)-RELATED"/>
    <property type="match status" value="1"/>
</dbReference>
<evidence type="ECO:0000256" key="10">
    <source>
        <dbReference type="ARBA" id="ARBA00023136"/>
    </source>
</evidence>
<dbReference type="InterPro" id="IPR017972">
    <property type="entry name" value="Cyt_P450_CS"/>
</dbReference>
<evidence type="ECO:0000256" key="4">
    <source>
        <dbReference type="ARBA" id="ARBA00022692"/>
    </source>
</evidence>
<comment type="similarity">
    <text evidence="3 11">Belongs to the cytochrome P450 family.</text>
</comment>
<dbReference type="STRING" id="1531966.A0A0A1TRY5"/>
<dbReference type="HOGENOM" id="CLU_001570_27_0_1"/>
<evidence type="ECO:0008006" key="15">
    <source>
        <dbReference type="Google" id="ProtNLM"/>
    </source>
</evidence>
<evidence type="ECO:0000256" key="7">
    <source>
        <dbReference type="ARBA" id="ARBA00023002"/>
    </source>
</evidence>
<keyword evidence="6 12" id="KW-1133">Transmembrane helix</keyword>
<dbReference type="InterPro" id="IPR047146">
    <property type="entry name" value="Cyt_P450_E_CYP52_fungi"/>
</dbReference>
<evidence type="ECO:0000256" key="3">
    <source>
        <dbReference type="ARBA" id="ARBA00010617"/>
    </source>
</evidence>
<accession>A0A0A1TRY5</accession>
<keyword evidence="4 12" id="KW-0812">Transmembrane</keyword>
<dbReference type="PANTHER" id="PTHR24287:SF19">
    <property type="entry name" value="CYTOCHROME P450"/>
    <property type="match status" value="1"/>
</dbReference>
<dbReference type="PROSITE" id="PS00086">
    <property type="entry name" value="CYTOCHROME_P450"/>
    <property type="match status" value="1"/>
</dbReference>
<dbReference type="EMBL" id="CDHN01000006">
    <property type="protein sequence ID" value="CEJ94122.1"/>
    <property type="molecule type" value="Genomic_DNA"/>
</dbReference>
<keyword evidence="11" id="KW-0349">Heme</keyword>
<dbReference type="GO" id="GO:0016020">
    <property type="term" value="C:membrane"/>
    <property type="evidence" value="ECO:0007669"/>
    <property type="project" value="UniProtKB-SubCell"/>
</dbReference>
<comment type="subcellular location">
    <subcellularLocation>
        <location evidence="2">Membrane</location>
        <topology evidence="2">Single-pass membrane protein</topology>
    </subcellularLocation>
</comment>
<dbReference type="InterPro" id="IPR036396">
    <property type="entry name" value="Cyt_P450_sf"/>
</dbReference>
<gene>
    <name evidence="13" type="ORF">VHEMI09673</name>
</gene>
<dbReference type="OrthoDB" id="1470350at2759"/>
<protein>
    <recommendedName>
        <fullName evidence="15">Cytochrome P450</fullName>
    </recommendedName>
</protein>
<evidence type="ECO:0000256" key="9">
    <source>
        <dbReference type="ARBA" id="ARBA00023033"/>
    </source>
</evidence>
<sequence>MVVAKSWWRVNGDATNTTITTQLVIALVVLWPLSLLTRTVYSFIRRCLAFRSAQIQHACQQPPSYPHKGWFGFDLLKERKIASDNGRSLGHYDDWFAKLGDTWEETIGGQRLINTVDFANVRVVFNADMATLGRAGAFHKNDFLGPGIFSSDGPRWKASRDMIKPLFNRAQVRSNAMFKRHVDRLIEQLPRDGTTIDVQPLLKKMNFDAVAEFIFGRSTDSLVPGTQYSNGEFIEAFNYANAGSLKRRKAGRLAFVHMLDTEYPKSVKMVHQFVDDEVKRVLKELHSPADQLDKPSSHYVLLDEIAKHVQDPLTLRYETLNLFAGGRDGVAVLVANALFCIVRKPGLWQALREVALDLDADAELDLDSKPLRRFRNLIYETIRSTGPSATITRTAFQDTILPSGGGPDGKSPIFMAKGDQVCVCGWVCNHIESVWGSDAFDFEPDRWNQLKQIPPEFVPFGGGRRICPAYHQVYLQSAYVIIRLAQEFRHIENRDPVLEYVELDRNLTESRNGALVALFAAE</sequence>
<dbReference type="InterPro" id="IPR002974">
    <property type="entry name" value="Cyt_P450_E_CYP52_ascomycetes"/>
</dbReference>
<keyword evidence="5 11" id="KW-0479">Metal-binding</keyword>
<dbReference type="SUPFAM" id="SSF48264">
    <property type="entry name" value="Cytochrome P450"/>
    <property type="match status" value="1"/>
</dbReference>
<dbReference type="GO" id="GO:0005506">
    <property type="term" value="F:iron ion binding"/>
    <property type="evidence" value="ECO:0007669"/>
    <property type="project" value="InterPro"/>
</dbReference>
<keyword evidence="10 12" id="KW-0472">Membrane</keyword>
<evidence type="ECO:0000256" key="5">
    <source>
        <dbReference type="ARBA" id="ARBA00022723"/>
    </source>
</evidence>
<dbReference type="Proteomes" id="UP000039046">
    <property type="component" value="Unassembled WGS sequence"/>
</dbReference>
<dbReference type="PRINTS" id="PR01239">
    <property type="entry name" value="EP450IICYP52"/>
</dbReference>
<dbReference type="Pfam" id="PF00067">
    <property type="entry name" value="p450"/>
    <property type="match status" value="1"/>
</dbReference>
<evidence type="ECO:0000256" key="1">
    <source>
        <dbReference type="ARBA" id="ARBA00001971"/>
    </source>
</evidence>
<organism evidence="13 14">
    <name type="scientific">[Torrubiella] hemipterigena</name>
    <dbReference type="NCBI Taxonomy" id="1531966"/>
    <lineage>
        <taxon>Eukaryota</taxon>
        <taxon>Fungi</taxon>
        <taxon>Dikarya</taxon>
        <taxon>Ascomycota</taxon>
        <taxon>Pezizomycotina</taxon>
        <taxon>Sordariomycetes</taxon>
        <taxon>Hypocreomycetidae</taxon>
        <taxon>Hypocreales</taxon>
        <taxon>Clavicipitaceae</taxon>
        <taxon>Clavicipitaceae incertae sedis</taxon>
        <taxon>'Torrubiella' clade</taxon>
    </lineage>
</organism>
<evidence type="ECO:0000313" key="13">
    <source>
        <dbReference type="EMBL" id="CEJ94122.1"/>
    </source>
</evidence>
<evidence type="ECO:0000256" key="11">
    <source>
        <dbReference type="RuleBase" id="RU000461"/>
    </source>
</evidence>
<evidence type="ECO:0000313" key="14">
    <source>
        <dbReference type="Proteomes" id="UP000039046"/>
    </source>
</evidence>
<keyword evidence="14" id="KW-1185">Reference proteome</keyword>
<dbReference type="GO" id="GO:0016712">
    <property type="term" value="F:oxidoreductase activity, acting on paired donors, with incorporation or reduction of molecular oxygen, reduced flavin or flavoprotein as one donor, and incorporation of one atom of oxygen"/>
    <property type="evidence" value="ECO:0007669"/>
    <property type="project" value="InterPro"/>
</dbReference>
<dbReference type="InterPro" id="IPR001128">
    <property type="entry name" value="Cyt_P450"/>
</dbReference>